<evidence type="ECO:0000313" key="2">
    <source>
        <dbReference type="Proteomes" id="UP000308600"/>
    </source>
</evidence>
<dbReference type="Proteomes" id="UP000308600">
    <property type="component" value="Unassembled WGS sequence"/>
</dbReference>
<protein>
    <submittedName>
        <fullName evidence="1">Uncharacterized protein</fullName>
    </submittedName>
</protein>
<keyword evidence="2" id="KW-1185">Reference proteome</keyword>
<dbReference type="EMBL" id="ML209028">
    <property type="protein sequence ID" value="TFK59286.1"/>
    <property type="molecule type" value="Genomic_DNA"/>
</dbReference>
<reference evidence="1 2" key="1">
    <citation type="journal article" date="2019" name="Nat. Ecol. Evol.">
        <title>Megaphylogeny resolves global patterns of mushroom evolution.</title>
        <authorList>
            <person name="Varga T."/>
            <person name="Krizsan K."/>
            <person name="Foldi C."/>
            <person name="Dima B."/>
            <person name="Sanchez-Garcia M."/>
            <person name="Sanchez-Ramirez S."/>
            <person name="Szollosi G.J."/>
            <person name="Szarkandi J.G."/>
            <person name="Papp V."/>
            <person name="Albert L."/>
            <person name="Andreopoulos W."/>
            <person name="Angelini C."/>
            <person name="Antonin V."/>
            <person name="Barry K.W."/>
            <person name="Bougher N.L."/>
            <person name="Buchanan P."/>
            <person name="Buyck B."/>
            <person name="Bense V."/>
            <person name="Catcheside P."/>
            <person name="Chovatia M."/>
            <person name="Cooper J."/>
            <person name="Damon W."/>
            <person name="Desjardin D."/>
            <person name="Finy P."/>
            <person name="Geml J."/>
            <person name="Haridas S."/>
            <person name="Hughes K."/>
            <person name="Justo A."/>
            <person name="Karasinski D."/>
            <person name="Kautmanova I."/>
            <person name="Kiss B."/>
            <person name="Kocsube S."/>
            <person name="Kotiranta H."/>
            <person name="LaButti K.M."/>
            <person name="Lechner B.E."/>
            <person name="Liimatainen K."/>
            <person name="Lipzen A."/>
            <person name="Lukacs Z."/>
            <person name="Mihaltcheva S."/>
            <person name="Morgado L.N."/>
            <person name="Niskanen T."/>
            <person name="Noordeloos M.E."/>
            <person name="Ohm R.A."/>
            <person name="Ortiz-Santana B."/>
            <person name="Ovrebo C."/>
            <person name="Racz N."/>
            <person name="Riley R."/>
            <person name="Savchenko A."/>
            <person name="Shiryaev A."/>
            <person name="Soop K."/>
            <person name="Spirin V."/>
            <person name="Szebenyi C."/>
            <person name="Tomsovsky M."/>
            <person name="Tulloss R.E."/>
            <person name="Uehling J."/>
            <person name="Grigoriev I.V."/>
            <person name="Vagvolgyi C."/>
            <person name="Papp T."/>
            <person name="Martin F.M."/>
            <person name="Miettinen O."/>
            <person name="Hibbett D.S."/>
            <person name="Nagy L.G."/>
        </authorList>
    </citation>
    <scope>NUCLEOTIDE SEQUENCE [LARGE SCALE GENOMIC DNA]</scope>
    <source>
        <strain evidence="1 2">NL-1719</strain>
    </source>
</reference>
<organism evidence="1 2">
    <name type="scientific">Pluteus cervinus</name>
    <dbReference type="NCBI Taxonomy" id="181527"/>
    <lineage>
        <taxon>Eukaryota</taxon>
        <taxon>Fungi</taxon>
        <taxon>Dikarya</taxon>
        <taxon>Basidiomycota</taxon>
        <taxon>Agaricomycotina</taxon>
        <taxon>Agaricomycetes</taxon>
        <taxon>Agaricomycetidae</taxon>
        <taxon>Agaricales</taxon>
        <taxon>Pluteineae</taxon>
        <taxon>Pluteaceae</taxon>
        <taxon>Pluteus</taxon>
    </lineage>
</organism>
<proteinExistence type="predicted"/>
<gene>
    <name evidence="1" type="ORF">BDN72DRAFT_966110</name>
</gene>
<accession>A0ACD3A0T0</accession>
<name>A0ACD3A0T0_9AGAR</name>
<sequence>MQVYTSLAVFLTTALAIITAAHGVVIERAPEVGGPACSNEAVAVGLCKSAHDVE</sequence>
<evidence type="ECO:0000313" key="1">
    <source>
        <dbReference type="EMBL" id="TFK59286.1"/>
    </source>
</evidence>